<dbReference type="OrthoDB" id="2289921at2759"/>
<gene>
    <name evidence="5" type="ORF">MUCCIDRAFT_124237</name>
</gene>
<protein>
    <recommendedName>
        <fullName evidence="4">CASP C-terminal domain-containing protein</fullName>
    </recommendedName>
</protein>
<keyword evidence="3" id="KW-1133">Transmembrane helix</keyword>
<keyword evidence="1 2" id="KW-0175">Coiled coil</keyword>
<dbReference type="STRING" id="747725.A0A168IES8"/>
<feature type="transmembrane region" description="Helical" evidence="3">
    <location>
        <begin position="122"/>
        <end position="140"/>
    </location>
</feature>
<feature type="domain" description="CASP C-terminal" evidence="4">
    <location>
        <begin position="1"/>
        <end position="141"/>
    </location>
</feature>
<accession>A0A168IES8</accession>
<feature type="non-terminal residue" evidence="5">
    <location>
        <position position="141"/>
    </location>
</feature>
<dbReference type="Proteomes" id="UP000077051">
    <property type="component" value="Unassembled WGS sequence"/>
</dbReference>
<dbReference type="GO" id="GO:0000139">
    <property type="term" value="C:Golgi membrane"/>
    <property type="evidence" value="ECO:0007669"/>
    <property type="project" value="InterPro"/>
</dbReference>
<evidence type="ECO:0000313" key="5">
    <source>
        <dbReference type="EMBL" id="OAC99884.1"/>
    </source>
</evidence>
<evidence type="ECO:0000313" key="6">
    <source>
        <dbReference type="Proteomes" id="UP000077051"/>
    </source>
</evidence>
<keyword evidence="3" id="KW-0472">Membrane</keyword>
<evidence type="ECO:0000256" key="1">
    <source>
        <dbReference type="ARBA" id="ARBA00023054"/>
    </source>
</evidence>
<keyword evidence="6" id="KW-1185">Reference proteome</keyword>
<keyword evidence="3" id="KW-0812">Transmembrane</keyword>
<feature type="coiled-coil region" evidence="2">
    <location>
        <begin position="3"/>
        <end position="37"/>
    </location>
</feature>
<feature type="non-terminal residue" evidence="5">
    <location>
        <position position="1"/>
    </location>
</feature>
<dbReference type="AlphaFoldDB" id="A0A168IES8"/>
<dbReference type="VEuPathDB" id="FungiDB:MUCCIDRAFT_124237"/>
<name>A0A168IES8_MUCCL</name>
<proteinExistence type="predicted"/>
<dbReference type="GO" id="GO:0006891">
    <property type="term" value="P:intra-Golgi vesicle-mediated transport"/>
    <property type="evidence" value="ECO:0007669"/>
    <property type="project" value="InterPro"/>
</dbReference>
<dbReference type="PANTHER" id="PTHR14043">
    <property type="entry name" value="CCAAT DISPLACEMENT PROTEIN-RELATED"/>
    <property type="match status" value="1"/>
</dbReference>
<sequence length="141" mass="16906">QRNNELEERVRSLETSLQDARAEVQKLKTDNLNLYERLKFVHVWKEGQQQDKGMTVRQRLVSTAILSDDPSDKYGKLYEESMNPFTQFHKKEENRRYNALNPAEKLTLNLTRLLFSHKWSRYFFIIYSLLLHLLVVVTLYQ</sequence>
<evidence type="ECO:0000256" key="3">
    <source>
        <dbReference type="SAM" id="Phobius"/>
    </source>
</evidence>
<organism evidence="5 6">
    <name type="scientific">Mucor lusitanicus CBS 277.49</name>
    <dbReference type="NCBI Taxonomy" id="747725"/>
    <lineage>
        <taxon>Eukaryota</taxon>
        <taxon>Fungi</taxon>
        <taxon>Fungi incertae sedis</taxon>
        <taxon>Mucoromycota</taxon>
        <taxon>Mucoromycotina</taxon>
        <taxon>Mucoromycetes</taxon>
        <taxon>Mucorales</taxon>
        <taxon>Mucorineae</taxon>
        <taxon>Mucoraceae</taxon>
        <taxon>Mucor</taxon>
    </lineage>
</organism>
<dbReference type="EMBL" id="AMYB01000007">
    <property type="protein sequence ID" value="OAC99884.1"/>
    <property type="molecule type" value="Genomic_DNA"/>
</dbReference>
<reference evidence="5 6" key="1">
    <citation type="submission" date="2015-06" db="EMBL/GenBank/DDBJ databases">
        <title>Expansion of signal transduction pathways in fungi by whole-genome duplication.</title>
        <authorList>
            <consortium name="DOE Joint Genome Institute"/>
            <person name="Corrochano L.M."/>
            <person name="Kuo A."/>
            <person name="Marcet-Houben M."/>
            <person name="Polaino S."/>
            <person name="Salamov A."/>
            <person name="Villalobos J.M."/>
            <person name="Alvarez M.I."/>
            <person name="Avalos J."/>
            <person name="Benito E.P."/>
            <person name="Benoit I."/>
            <person name="Burger G."/>
            <person name="Camino L.P."/>
            <person name="Canovas D."/>
            <person name="Cerda-Olmedo E."/>
            <person name="Cheng J.-F."/>
            <person name="Dominguez A."/>
            <person name="Elias M."/>
            <person name="Eslava A.P."/>
            <person name="Glaser F."/>
            <person name="Grimwood J."/>
            <person name="Gutierrez G."/>
            <person name="Heitman J."/>
            <person name="Henrissat B."/>
            <person name="Iturriaga E.A."/>
            <person name="Lang B.F."/>
            <person name="Lavin J.L."/>
            <person name="Lee S."/>
            <person name="Li W."/>
            <person name="Lindquist E."/>
            <person name="Lopez-Garcia S."/>
            <person name="Luque E.M."/>
            <person name="Marcos A.T."/>
            <person name="Martin J."/>
            <person name="Mccluskey K."/>
            <person name="Medina H.R."/>
            <person name="Miralles-Duran A."/>
            <person name="Miyazaki A."/>
            <person name="Munoz-Torres E."/>
            <person name="Oguiza J.A."/>
            <person name="Ohm R."/>
            <person name="Olmedo M."/>
            <person name="Orejas M."/>
            <person name="Ortiz-Castellanos L."/>
            <person name="Pisabarro A.G."/>
            <person name="Rodriguez-Romero J."/>
            <person name="Ruiz-Herrera J."/>
            <person name="Ruiz-Vazquez R."/>
            <person name="Sanz C."/>
            <person name="Schackwitz W."/>
            <person name="Schmutz J."/>
            <person name="Shahriari M."/>
            <person name="Shelest E."/>
            <person name="Silva-Franco F."/>
            <person name="Soanes D."/>
            <person name="Syed K."/>
            <person name="Tagua V.G."/>
            <person name="Talbot N.J."/>
            <person name="Thon M."/>
            <person name="De Vries R.P."/>
            <person name="Wiebenga A."/>
            <person name="Yadav J.S."/>
            <person name="Braun E.L."/>
            <person name="Baker S."/>
            <person name="Garre V."/>
            <person name="Horwitz B."/>
            <person name="Torres-Martinez S."/>
            <person name="Idnurm A."/>
            <person name="Herrera-Estrella A."/>
            <person name="Gabaldon T."/>
            <person name="Grigoriev I.V."/>
        </authorList>
    </citation>
    <scope>NUCLEOTIDE SEQUENCE [LARGE SCALE GENOMIC DNA]</scope>
    <source>
        <strain evidence="5 6">CBS 277.49</strain>
    </source>
</reference>
<evidence type="ECO:0000259" key="4">
    <source>
        <dbReference type="Pfam" id="PF08172"/>
    </source>
</evidence>
<dbReference type="Pfam" id="PF08172">
    <property type="entry name" value="CASP_C"/>
    <property type="match status" value="1"/>
</dbReference>
<evidence type="ECO:0000256" key="2">
    <source>
        <dbReference type="SAM" id="Coils"/>
    </source>
</evidence>
<comment type="caution">
    <text evidence="5">The sequence shown here is derived from an EMBL/GenBank/DDBJ whole genome shotgun (WGS) entry which is preliminary data.</text>
</comment>
<dbReference type="InterPro" id="IPR012955">
    <property type="entry name" value="CASP_C"/>
</dbReference>